<dbReference type="AlphaFoldDB" id="A0A2U9BWX5"/>
<feature type="compositionally biased region" description="Basic and acidic residues" evidence="1">
    <location>
        <begin position="1"/>
        <end position="17"/>
    </location>
</feature>
<sequence length="68" mass="7266">MQEPDSKVVSHRMDGKRSGSGNGRLGMAAEYKRVGTSGVELRVWADRGLRKGVQSEKSIMGSSSALGE</sequence>
<dbReference type="EMBL" id="CP026252">
    <property type="protein sequence ID" value="AWP08797.1"/>
    <property type="molecule type" value="Genomic_DNA"/>
</dbReference>
<keyword evidence="3" id="KW-1185">Reference proteome</keyword>
<protein>
    <submittedName>
        <fullName evidence="2">Uncharacterized protein</fullName>
    </submittedName>
</protein>
<organism evidence="2 3">
    <name type="scientific">Scophthalmus maximus</name>
    <name type="common">Turbot</name>
    <name type="synonym">Psetta maxima</name>
    <dbReference type="NCBI Taxonomy" id="52904"/>
    <lineage>
        <taxon>Eukaryota</taxon>
        <taxon>Metazoa</taxon>
        <taxon>Chordata</taxon>
        <taxon>Craniata</taxon>
        <taxon>Vertebrata</taxon>
        <taxon>Euteleostomi</taxon>
        <taxon>Actinopterygii</taxon>
        <taxon>Neopterygii</taxon>
        <taxon>Teleostei</taxon>
        <taxon>Neoteleostei</taxon>
        <taxon>Acanthomorphata</taxon>
        <taxon>Carangaria</taxon>
        <taxon>Pleuronectiformes</taxon>
        <taxon>Pleuronectoidei</taxon>
        <taxon>Scophthalmidae</taxon>
        <taxon>Scophthalmus</taxon>
    </lineage>
</organism>
<reference evidence="2 3" key="1">
    <citation type="submission" date="2017-12" db="EMBL/GenBank/DDBJ databases">
        <title>Integrating genomic resources of turbot (Scophthalmus maximus) in depth evaluation of genetic and physical mapping variation across individuals.</title>
        <authorList>
            <person name="Martinez P."/>
        </authorList>
    </citation>
    <scope>NUCLEOTIDE SEQUENCE [LARGE SCALE GENOMIC DNA]</scope>
</reference>
<evidence type="ECO:0000313" key="2">
    <source>
        <dbReference type="EMBL" id="AWP08797.1"/>
    </source>
</evidence>
<proteinExistence type="predicted"/>
<evidence type="ECO:0000313" key="3">
    <source>
        <dbReference type="Proteomes" id="UP000246464"/>
    </source>
</evidence>
<name>A0A2U9BWX5_SCOMX</name>
<gene>
    <name evidence="2" type="ORF">SMAX5B_012824</name>
</gene>
<evidence type="ECO:0000256" key="1">
    <source>
        <dbReference type="SAM" id="MobiDB-lite"/>
    </source>
</evidence>
<accession>A0A2U9BWX5</accession>
<feature type="region of interest" description="Disordered" evidence="1">
    <location>
        <begin position="1"/>
        <end position="29"/>
    </location>
</feature>
<dbReference type="Proteomes" id="UP000246464">
    <property type="component" value="Chromosome 10"/>
</dbReference>